<keyword evidence="2" id="KW-1185">Reference proteome</keyword>
<dbReference type="AlphaFoldDB" id="A0A8S1DP18"/>
<dbReference type="OrthoDB" id="10022113at2759"/>
<protein>
    <recommendedName>
        <fullName evidence="3">VCBS repeat-containing protein</fullName>
    </recommendedName>
</protein>
<sequence length="466" mass="52031">MRRKNVIDWLSIWPYRGGNYKRNRKLSAWTLSVKMRAVAIVVVALAVALVAGQERVLPRLIDQFPLGHPAFVQLFATERDVDPLDKYTLYISNFDALAVLQRDDIYLLRSPGRQLNDVANWAPTLIDKENFWPNDVNFMPSSVVGREGVVWTSGFLVPGKQSGALNIYFTDVDPVERAGNIASLDELAFSYHRVVWYDVNKDGLLDAVTARFNLPTLGAPTYDLLWLENPGNGVYEGWTQHLITSGPDVHFRLSTFQVAGQDFTVLIVGEFFTERLVLYYAADGSDSFLSDPSTIISLVIDDVNVGQIFDLEVSDLNLDGRPELTVCGYNHTLGNVFVFPVPDDFRSDPWERIVIADNFKANPIVGGQSMTPGAPHAFYKGLQHEQSGDKPYVFVSGDDDGKHYILEPVSQDPADWTYNKHLLVDTGATTTGKYAIADLDNDGFTDIVAAAYTANEVYVYTYSEFP</sequence>
<name>A0A8S1DP18_9INSE</name>
<dbReference type="PANTHER" id="PTHR35836">
    <property type="entry name" value="VCBS REPEAT-CONTAINING PROTEIN"/>
    <property type="match status" value="1"/>
</dbReference>
<dbReference type="PANTHER" id="PTHR35836:SF1">
    <property type="entry name" value="VCBS REPEAT-CONTAINING PROTEIN"/>
    <property type="match status" value="1"/>
</dbReference>
<dbReference type="EMBL" id="CADEPI010000266">
    <property type="protein sequence ID" value="CAB3382337.1"/>
    <property type="molecule type" value="Genomic_DNA"/>
</dbReference>
<evidence type="ECO:0008006" key="3">
    <source>
        <dbReference type="Google" id="ProtNLM"/>
    </source>
</evidence>
<gene>
    <name evidence="1" type="ORF">CLODIP_2_CD11215</name>
</gene>
<dbReference type="Proteomes" id="UP000494165">
    <property type="component" value="Unassembled WGS sequence"/>
</dbReference>
<evidence type="ECO:0000313" key="2">
    <source>
        <dbReference type="Proteomes" id="UP000494165"/>
    </source>
</evidence>
<dbReference type="InterPro" id="IPR028994">
    <property type="entry name" value="Integrin_alpha_N"/>
</dbReference>
<dbReference type="SUPFAM" id="SSF69318">
    <property type="entry name" value="Integrin alpha N-terminal domain"/>
    <property type="match status" value="1"/>
</dbReference>
<proteinExistence type="predicted"/>
<evidence type="ECO:0000313" key="1">
    <source>
        <dbReference type="EMBL" id="CAB3382337.1"/>
    </source>
</evidence>
<reference evidence="1 2" key="1">
    <citation type="submission" date="2020-04" db="EMBL/GenBank/DDBJ databases">
        <authorList>
            <person name="Alioto T."/>
            <person name="Alioto T."/>
            <person name="Gomez Garrido J."/>
        </authorList>
    </citation>
    <scope>NUCLEOTIDE SEQUENCE [LARGE SCALE GENOMIC DNA]</scope>
</reference>
<comment type="caution">
    <text evidence="1">The sequence shown here is derived from an EMBL/GenBank/DDBJ whole genome shotgun (WGS) entry which is preliminary data.</text>
</comment>
<accession>A0A8S1DP18</accession>
<organism evidence="1 2">
    <name type="scientific">Cloeon dipterum</name>
    <dbReference type="NCBI Taxonomy" id="197152"/>
    <lineage>
        <taxon>Eukaryota</taxon>
        <taxon>Metazoa</taxon>
        <taxon>Ecdysozoa</taxon>
        <taxon>Arthropoda</taxon>
        <taxon>Hexapoda</taxon>
        <taxon>Insecta</taxon>
        <taxon>Pterygota</taxon>
        <taxon>Palaeoptera</taxon>
        <taxon>Ephemeroptera</taxon>
        <taxon>Pisciforma</taxon>
        <taxon>Baetidae</taxon>
        <taxon>Cloeon</taxon>
    </lineage>
</organism>